<dbReference type="EMBL" id="KZ559127">
    <property type="protein sequence ID" value="PLB39766.1"/>
    <property type="molecule type" value="Genomic_DNA"/>
</dbReference>
<organism evidence="1 2">
    <name type="scientific">Aspergillus candidus</name>
    <dbReference type="NCBI Taxonomy" id="41067"/>
    <lineage>
        <taxon>Eukaryota</taxon>
        <taxon>Fungi</taxon>
        <taxon>Dikarya</taxon>
        <taxon>Ascomycota</taxon>
        <taxon>Pezizomycotina</taxon>
        <taxon>Eurotiomycetes</taxon>
        <taxon>Eurotiomycetidae</taxon>
        <taxon>Eurotiales</taxon>
        <taxon>Aspergillaceae</taxon>
        <taxon>Aspergillus</taxon>
        <taxon>Aspergillus subgen. Circumdati</taxon>
    </lineage>
</organism>
<name>A0A2I2FGK6_ASPCN</name>
<sequence length="81" mass="8135">MVNCDDGILSLSVLGLLSGPGAELPVIVASAGPGDLISGESCCFFVSTCSYSVASVSSSSFHFSFLSCSAASGRVNSPMCF</sequence>
<proteinExistence type="predicted"/>
<gene>
    <name evidence="1" type="ORF">BDW47DRAFT_102373</name>
</gene>
<dbReference type="Proteomes" id="UP000234585">
    <property type="component" value="Unassembled WGS sequence"/>
</dbReference>
<keyword evidence="2" id="KW-1185">Reference proteome</keyword>
<dbReference type="RefSeq" id="XP_024673778.1">
    <property type="nucleotide sequence ID" value="XM_024811857.1"/>
</dbReference>
<reference evidence="1 2" key="1">
    <citation type="submission" date="2017-12" db="EMBL/GenBank/DDBJ databases">
        <authorList>
            <consortium name="DOE Joint Genome Institute"/>
            <person name="Haridas S."/>
            <person name="Kjaerbolling I."/>
            <person name="Vesth T.C."/>
            <person name="Frisvad J.C."/>
            <person name="Nybo J.L."/>
            <person name="Theobald S."/>
            <person name="Kuo A."/>
            <person name="Bowyer P."/>
            <person name="Matsuda Y."/>
            <person name="Mondo S."/>
            <person name="Lyhne E.K."/>
            <person name="Kogle M.E."/>
            <person name="Clum A."/>
            <person name="Lipzen A."/>
            <person name="Salamov A."/>
            <person name="Ngan C.Y."/>
            <person name="Daum C."/>
            <person name="Chiniquy J."/>
            <person name="Barry K."/>
            <person name="LaButti K."/>
            <person name="Simmons B.A."/>
            <person name="Magnuson J.K."/>
            <person name="Mortensen U.H."/>
            <person name="Larsen T.O."/>
            <person name="Grigoriev I.V."/>
            <person name="Baker S.E."/>
            <person name="Andersen M.R."/>
            <person name="Nordberg H.P."/>
            <person name="Cantor M.N."/>
            <person name="Hua S.X."/>
        </authorList>
    </citation>
    <scope>NUCLEOTIDE SEQUENCE [LARGE SCALE GENOMIC DNA]</scope>
    <source>
        <strain evidence="1 2">CBS 102.13</strain>
    </source>
</reference>
<dbReference type="GeneID" id="36519017"/>
<dbReference type="AlphaFoldDB" id="A0A2I2FGK6"/>
<evidence type="ECO:0000313" key="2">
    <source>
        <dbReference type="Proteomes" id="UP000234585"/>
    </source>
</evidence>
<protein>
    <submittedName>
        <fullName evidence="1">Uncharacterized protein</fullName>
    </submittedName>
</protein>
<accession>A0A2I2FGK6</accession>
<evidence type="ECO:0000313" key="1">
    <source>
        <dbReference type="EMBL" id="PLB39766.1"/>
    </source>
</evidence>